<evidence type="ECO:0000256" key="6">
    <source>
        <dbReference type="SAM" id="MobiDB-lite"/>
    </source>
</evidence>
<comment type="caution">
    <text evidence="9">The sequence shown here is derived from an EMBL/GenBank/DDBJ whole genome shotgun (WGS) entry which is preliminary data.</text>
</comment>
<dbReference type="GO" id="GO:0005886">
    <property type="term" value="C:plasma membrane"/>
    <property type="evidence" value="ECO:0007669"/>
    <property type="project" value="TreeGrafter"/>
</dbReference>
<keyword evidence="5 7" id="KW-0472">Membrane</keyword>
<feature type="transmembrane region" description="Helical" evidence="7">
    <location>
        <begin position="204"/>
        <end position="225"/>
    </location>
</feature>
<reference evidence="9 10" key="1">
    <citation type="submission" date="2019-12" db="EMBL/GenBank/DDBJ databases">
        <title>A genome sequence resource for the geographically widespread anthracnose pathogen Colletotrichum asianum.</title>
        <authorList>
            <person name="Meng Y."/>
        </authorList>
    </citation>
    <scope>NUCLEOTIDE SEQUENCE [LARGE SCALE GENOMIC DNA]</scope>
    <source>
        <strain evidence="9 10">ICMP 18580</strain>
    </source>
</reference>
<dbReference type="PROSITE" id="PS50850">
    <property type="entry name" value="MFS"/>
    <property type="match status" value="1"/>
</dbReference>
<feature type="transmembrane region" description="Helical" evidence="7">
    <location>
        <begin position="145"/>
        <end position="165"/>
    </location>
</feature>
<evidence type="ECO:0000256" key="7">
    <source>
        <dbReference type="SAM" id="Phobius"/>
    </source>
</evidence>
<dbReference type="PANTHER" id="PTHR23501">
    <property type="entry name" value="MAJOR FACILITATOR SUPERFAMILY"/>
    <property type="match status" value="1"/>
</dbReference>
<feature type="transmembrane region" description="Helical" evidence="7">
    <location>
        <begin position="245"/>
        <end position="267"/>
    </location>
</feature>
<feature type="transmembrane region" description="Helical" evidence="7">
    <location>
        <begin position="110"/>
        <end position="133"/>
    </location>
</feature>
<organism evidence="9 10">
    <name type="scientific">Colletotrichum asianum</name>
    <dbReference type="NCBI Taxonomy" id="702518"/>
    <lineage>
        <taxon>Eukaryota</taxon>
        <taxon>Fungi</taxon>
        <taxon>Dikarya</taxon>
        <taxon>Ascomycota</taxon>
        <taxon>Pezizomycotina</taxon>
        <taxon>Sordariomycetes</taxon>
        <taxon>Hypocreomycetidae</taxon>
        <taxon>Glomerellales</taxon>
        <taxon>Glomerellaceae</taxon>
        <taxon>Colletotrichum</taxon>
        <taxon>Colletotrichum gloeosporioides species complex</taxon>
    </lineage>
</organism>
<dbReference type="Proteomes" id="UP000434172">
    <property type="component" value="Unassembled WGS sequence"/>
</dbReference>
<dbReference type="PANTHER" id="PTHR23501:SF177">
    <property type="entry name" value="MAJOR FACILITATOR SUPERFAMILY (MFS) PROFILE DOMAIN-CONTAINING PROTEIN-RELATED"/>
    <property type="match status" value="1"/>
</dbReference>
<feature type="transmembrane region" description="Helical" evidence="7">
    <location>
        <begin position="363"/>
        <end position="385"/>
    </location>
</feature>
<keyword evidence="3 7" id="KW-0812">Transmembrane</keyword>
<dbReference type="InterPro" id="IPR011701">
    <property type="entry name" value="MFS"/>
</dbReference>
<dbReference type="PRINTS" id="PR01036">
    <property type="entry name" value="TCRTETB"/>
</dbReference>
<evidence type="ECO:0000256" key="4">
    <source>
        <dbReference type="ARBA" id="ARBA00022989"/>
    </source>
</evidence>
<feature type="transmembrane region" description="Helical" evidence="7">
    <location>
        <begin position="171"/>
        <end position="192"/>
    </location>
</feature>
<feature type="domain" description="Major facilitator superfamily (MFS) profile" evidence="8">
    <location>
        <begin position="51"/>
        <end position="397"/>
    </location>
</feature>
<evidence type="ECO:0000256" key="2">
    <source>
        <dbReference type="ARBA" id="ARBA00022448"/>
    </source>
</evidence>
<dbReference type="EMBL" id="WOWK01000247">
    <property type="protein sequence ID" value="KAF0315016.1"/>
    <property type="molecule type" value="Genomic_DNA"/>
</dbReference>
<evidence type="ECO:0000313" key="9">
    <source>
        <dbReference type="EMBL" id="KAF0315016.1"/>
    </source>
</evidence>
<feature type="transmembrane region" description="Helical" evidence="7">
    <location>
        <begin position="48"/>
        <end position="74"/>
    </location>
</feature>
<dbReference type="Gene3D" id="1.20.1720.10">
    <property type="entry name" value="Multidrug resistance protein D"/>
    <property type="match status" value="1"/>
</dbReference>
<dbReference type="GO" id="GO:0022857">
    <property type="term" value="F:transmembrane transporter activity"/>
    <property type="evidence" value="ECO:0007669"/>
    <property type="project" value="InterPro"/>
</dbReference>
<accession>A0A8H3VRA9</accession>
<dbReference type="Pfam" id="PF07690">
    <property type="entry name" value="MFS_1"/>
    <property type="match status" value="1"/>
</dbReference>
<dbReference type="OrthoDB" id="10021397at2759"/>
<keyword evidence="2" id="KW-0813">Transport</keyword>
<gene>
    <name evidence="9" type="ORF">GQ607_017755</name>
</gene>
<dbReference type="AlphaFoldDB" id="A0A8H3VRA9"/>
<evidence type="ECO:0000256" key="3">
    <source>
        <dbReference type="ARBA" id="ARBA00022692"/>
    </source>
</evidence>
<evidence type="ECO:0000256" key="5">
    <source>
        <dbReference type="ARBA" id="ARBA00023136"/>
    </source>
</evidence>
<dbReference type="SUPFAM" id="SSF103473">
    <property type="entry name" value="MFS general substrate transporter"/>
    <property type="match status" value="1"/>
</dbReference>
<keyword evidence="10" id="KW-1185">Reference proteome</keyword>
<keyword evidence="4 7" id="KW-1133">Transmembrane helix</keyword>
<feature type="transmembrane region" description="Helical" evidence="7">
    <location>
        <begin position="86"/>
        <end position="104"/>
    </location>
</feature>
<protein>
    <submittedName>
        <fullName evidence="9">Putative efflux pump gsfJ</fullName>
    </submittedName>
</protein>
<evidence type="ECO:0000313" key="10">
    <source>
        <dbReference type="Proteomes" id="UP000434172"/>
    </source>
</evidence>
<comment type="subcellular location">
    <subcellularLocation>
        <location evidence="1">Membrane</location>
        <topology evidence="1">Multi-pass membrane protein</topology>
    </subcellularLocation>
</comment>
<evidence type="ECO:0000256" key="1">
    <source>
        <dbReference type="ARBA" id="ARBA00004141"/>
    </source>
</evidence>
<dbReference type="InterPro" id="IPR020846">
    <property type="entry name" value="MFS_dom"/>
</dbReference>
<dbReference type="InterPro" id="IPR036259">
    <property type="entry name" value="MFS_trans_sf"/>
</dbReference>
<name>A0A8H3VRA9_9PEZI</name>
<feature type="region of interest" description="Disordered" evidence="6">
    <location>
        <begin position="1"/>
        <end position="30"/>
    </location>
</feature>
<evidence type="ECO:0000259" key="8">
    <source>
        <dbReference type="PROSITE" id="PS50850"/>
    </source>
</evidence>
<sequence length="397" mass="41984">MEDGATQAGDITLMNRSKSPGSHDGSVAEVAQEEPPQIAHQVVGGLPFAFIFAGLALSMFLVALDMSIVATAIPRITNDFHSLGDTGWYGSGFFITLATFQATWGKAYRFYNIKFVFILSVIIFGLGSLFCAVAINSRMLIAGRAIAGVGAAGITGGCYTIVALITKPASTPTYVGALGGIFSIASVAGPFLGGMFSERVSWRWCFYINLPICAAAIVVMLAFYTDRMKKAEQPSFSQLGLEFDVPGLVLILGSLVTLNSANLAMIYELPIFFQAIQGVNPEQSGIRNLPLIFSSFFQLASGAISVSVSQSILTNTVIAWVVEHVTGVTSDDVVRAGSSDLAHKFTEEQLPLITFGYERGLKAAWVLPIATAGTAAIVGIFIGAIPHASEDTGGTTH</sequence>
<proteinExistence type="predicted"/>